<dbReference type="InterPro" id="IPR013786">
    <property type="entry name" value="AcylCoA_DH/ox_N"/>
</dbReference>
<evidence type="ECO:0000256" key="5">
    <source>
        <dbReference type="ARBA" id="ARBA00023002"/>
    </source>
</evidence>
<dbReference type="Pfam" id="PF02770">
    <property type="entry name" value="Acyl-CoA_dh_M"/>
    <property type="match status" value="1"/>
</dbReference>
<sequence length="265" mass="28635">MEASLSHGSREMGHMKDFLLKGVALSEDESLLVETVRDLCRNEIAPRAAEVDREEKFPWDNIAKINEMGLNGLFIPEKYGGNPISKNAWFMILKEISKACPSTGIIFATTSHGCHPIVQFGTPEQKKRFLPPILKGALAAISITESDAGSDAKAMRAQAIKKSDGYVLNGTKSFVTTGDVADILTVFVKVKEENEIVGLTPFILTKDMAGLRAGKIEKKMGLRGSSTSEVILEDCYVPADHLLGAPGGGFKILLSSLNSSRPNIA</sequence>
<dbReference type="InterPro" id="IPR009100">
    <property type="entry name" value="AcylCoA_DH/oxidase_NM_dom_sf"/>
</dbReference>
<evidence type="ECO:0000259" key="7">
    <source>
        <dbReference type="Pfam" id="PF02771"/>
    </source>
</evidence>
<feature type="non-terminal residue" evidence="8">
    <location>
        <position position="265"/>
    </location>
</feature>
<evidence type="ECO:0000259" key="6">
    <source>
        <dbReference type="Pfam" id="PF02770"/>
    </source>
</evidence>
<keyword evidence="3" id="KW-0285">Flavoprotein</keyword>
<name>X0WEQ8_9ZZZZ</name>
<dbReference type="Pfam" id="PF02771">
    <property type="entry name" value="Acyl-CoA_dh_N"/>
    <property type="match status" value="1"/>
</dbReference>
<dbReference type="GO" id="GO:0050660">
    <property type="term" value="F:flavin adenine dinucleotide binding"/>
    <property type="evidence" value="ECO:0007669"/>
    <property type="project" value="InterPro"/>
</dbReference>
<keyword evidence="4" id="KW-0274">FAD</keyword>
<dbReference type="GO" id="GO:0003995">
    <property type="term" value="F:acyl-CoA dehydrogenase activity"/>
    <property type="evidence" value="ECO:0007669"/>
    <property type="project" value="TreeGrafter"/>
</dbReference>
<comment type="cofactor">
    <cofactor evidence="1">
        <name>FAD</name>
        <dbReference type="ChEBI" id="CHEBI:57692"/>
    </cofactor>
</comment>
<evidence type="ECO:0000256" key="4">
    <source>
        <dbReference type="ARBA" id="ARBA00022827"/>
    </source>
</evidence>
<reference evidence="8" key="1">
    <citation type="journal article" date="2014" name="Front. Microbiol.">
        <title>High frequency of phylogenetically diverse reductive dehalogenase-homologous genes in deep subseafloor sedimentary metagenomes.</title>
        <authorList>
            <person name="Kawai M."/>
            <person name="Futagami T."/>
            <person name="Toyoda A."/>
            <person name="Takaki Y."/>
            <person name="Nishi S."/>
            <person name="Hori S."/>
            <person name="Arai W."/>
            <person name="Tsubouchi T."/>
            <person name="Morono Y."/>
            <person name="Uchiyama I."/>
            <person name="Ito T."/>
            <person name="Fujiyama A."/>
            <person name="Inagaki F."/>
            <person name="Takami H."/>
        </authorList>
    </citation>
    <scope>NUCLEOTIDE SEQUENCE</scope>
    <source>
        <strain evidence="8">Expedition CK06-06</strain>
    </source>
</reference>
<dbReference type="Gene3D" id="2.40.110.10">
    <property type="entry name" value="Butyryl-CoA Dehydrogenase, subunit A, domain 2"/>
    <property type="match status" value="1"/>
</dbReference>
<dbReference type="InterPro" id="IPR046373">
    <property type="entry name" value="Acyl-CoA_Oxase/DH_mid-dom_sf"/>
</dbReference>
<keyword evidence="5" id="KW-0560">Oxidoreductase</keyword>
<dbReference type="InterPro" id="IPR037069">
    <property type="entry name" value="AcylCoA_DH/ox_N_sf"/>
</dbReference>
<comment type="caution">
    <text evidence="8">The sequence shown here is derived from an EMBL/GenBank/DDBJ whole genome shotgun (WGS) entry which is preliminary data.</text>
</comment>
<dbReference type="InterPro" id="IPR006091">
    <property type="entry name" value="Acyl-CoA_Oxase/DH_mid-dom"/>
</dbReference>
<dbReference type="PANTHER" id="PTHR43884">
    <property type="entry name" value="ACYL-COA DEHYDROGENASE"/>
    <property type="match status" value="1"/>
</dbReference>
<dbReference type="AlphaFoldDB" id="X0WEQ8"/>
<evidence type="ECO:0000256" key="1">
    <source>
        <dbReference type="ARBA" id="ARBA00001974"/>
    </source>
</evidence>
<dbReference type="SUPFAM" id="SSF56645">
    <property type="entry name" value="Acyl-CoA dehydrogenase NM domain-like"/>
    <property type="match status" value="1"/>
</dbReference>
<proteinExistence type="inferred from homology"/>
<dbReference type="FunFam" id="1.10.540.10:FF:000002">
    <property type="entry name" value="Acyl-CoA dehydrogenase FadE19"/>
    <property type="match status" value="1"/>
</dbReference>
<evidence type="ECO:0008006" key="9">
    <source>
        <dbReference type="Google" id="ProtNLM"/>
    </source>
</evidence>
<dbReference type="EMBL" id="BARS01027370">
    <property type="protein sequence ID" value="GAG11191.1"/>
    <property type="molecule type" value="Genomic_DNA"/>
</dbReference>
<feature type="domain" description="Acyl-CoA dehydrogenase/oxidase N-terminal" evidence="7">
    <location>
        <begin position="26"/>
        <end position="136"/>
    </location>
</feature>
<organism evidence="8">
    <name type="scientific">marine sediment metagenome</name>
    <dbReference type="NCBI Taxonomy" id="412755"/>
    <lineage>
        <taxon>unclassified sequences</taxon>
        <taxon>metagenomes</taxon>
        <taxon>ecological metagenomes</taxon>
    </lineage>
</organism>
<evidence type="ECO:0000256" key="3">
    <source>
        <dbReference type="ARBA" id="ARBA00022630"/>
    </source>
</evidence>
<dbReference type="Gene3D" id="1.10.540.10">
    <property type="entry name" value="Acyl-CoA dehydrogenase/oxidase, N-terminal domain"/>
    <property type="match status" value="1"/>
</dbReference>
<evidence type="ECO:0000313" key="8">
    <source>
        <dbReference type="EMBL" id="GAG11191.1"/>
    </source>
</evidence>
<accession>X0WEQ8</accession>
<evidence type="ECO:0000256" key="2">
    <source>
        <dbReference type="ARBA" id="ARBA00009347"/>
    </source>
</evidence>
<comment type="similarity">
    <text evidence="2">Belongs to the acyl-CoA dehydrogenase family.</text>
</comment>
<gene>
    <name evidence="8" type="ORF">S01H1_43003</name>
</gene>
<feature type="domain" description="Acyl-CoA oxidase/dehydrogenase middle" evidence="6">
    <location>
        <begin position="140"/>
        <end position="235"/>
    </location>
</feature>
<dbReference type="PANTHER" id="PTHR43884:SF12">
    <property type="entry name" value="ISOVALERYL-COA DEHYDROGENASE, MITOCHONDRIAL-RELATED"/>
    <property type="match status" value="1"/>
</dbReference>
<protein>
    <recommendedName>
        <fullName evidence="9">Acyl-CoA dehydrogenase</fullName>
    </recommendedName>
</protein>